<reference evidence="1 2" key="1">
    <citation type="submission" date="2019-03" db="EMBL/GenBank/DDBJ databases">
        <title>Single cell metagenomics reveals metabolic interactions within the superorganism composed of flagellate Streblomastix strix and complex community of Bacteroidetes bacteria on its surface.</title>
        <authorList>
            <person name="Treitli S.C."/>
            <person name="Kolisko M."/>
            <person name="Husnik F."/>
            <person name="Keeling P."/>
            <person name="Hampl V."/>
        </authorList>
    </citation>
    <scope>NUCLEOTIDE SEQUENCE [LARGE SCALE GENOMIC DNA]</scope>
    <source>
        <strain evidence="1">ST1C</strain>
    </source>
</reference>
<proteinExistence type="predicted"/>
<protein>
    <submittedName>
        <fullName evidence="1">Uncharacterized protein</fullName>
    </submittedName>
</protein>
<dbReference type="AlphaFoldDB" id="A0A5J4QG28"/>
<accession>A0A5J4QG28</accession>
<name>A0A5J4QG28_9EUKA</name>
<dbReference type="Proteomes" id="UP000324800">
    <property type="component" value="Unassembled WGS sequence"/>
</dbReference>
<comment type="caution">
    <text evidence="1">The sequence shown here is derived from an EMBL/GenBank/DDBJ whole genome shotgun (WGS) entry which is preliminary data.</text>
</comment>
<sequence length="109" mass="12922">IQWRPHNGWVVFKPNRKLWVLNYPGRFIRPPLFIGIPKSYKEKKVVYFYNIIIRFKQSNLTLQINNVPKSLYIGRQQKASTTVEVRIWREKALTPRTEAPLALNFVIVA</sequence>
<evidence type="ECO:0000313" key="1">
    <source>
        <dbReference type="EMBL" id="KAA6319744.1"/>
    </source>
</evidence>
<feature type="non-terminal residue" evidence="1">
    <location>
        <position position="1"/>
    </location>
</feature>
<organism evidence="1 2">
    <name type="scientific">Streblomastix strix</name>
    <dbReference type="NCBI Taxonomy" id="222440"/>
    <lineage>
        <taxon>Eukaryota</taxon>
        <taxon>Metamonada</taxon>
        <taxon>Preaxostyla</taxon>
        <taxon>Oxymonadida</taxon>
        <taxon>Streblomastigidae</taxon>
        <taxon>Streblomastix</taxon>
    </lineage>
</organism>
<dbReference type="EMBL" id="SNRW01045766">
    <property type="protein sequence ID" value="KAA6319744.1"/>
    <property type="molecule type" value="Genomic_DNA"/>
</dbReference>
<gene>
    <name evidence="1" type="ORF">EZS28_054781</name>
</gene>
<evidence type="ECO:0000313" key="2">
    <source>
        <dbReference type="Proteomes" id="UP000324800"/>
    </source>
</evidence>